<evidence type="ECO:0000313" key="4">
    <source>
        <dbReference type="EMBL" id="UGS34998.1"/>
    </source>
</evidence>
<name>A0A9E6XV47_9ACTN</name>
<dbReference type="InterPro" id="IPR050194">
    <property type="entry name" value="Glycosyltransferase_grp1"/>
</dbReference>
<dbReference type="Pfam" id="PF13439">
    <property type="entry name" value="Glyco_transf_4"/>
    <property type="match status" value="1"/>
</dbReference>
<dbReference type="Gene3D" id="3.40.50.2000">
    <property type="entry name" value="Glycogen Phosphorylase B"/>
    <property type="match status" value="2"/>
</dbReference>
<dbReference type="PANTHER" id="PTHR45947">
    <property type="entry name" value="SULFOQUINOVOSYL TRANSFERASE SQD2"/>
    <property type="match status" value="1"/>
</dbReference>
<dbReference type="GO" id="GO:1901137">
    <property type="term" value="P:carbohydrate derivative biosynthetic process"/>
    <property type="evidence" value="ECO:0007669"/>
    <property type="project" value="UniProtKB-ARBA"/>
</dbReference>
<keyword evidence="1" id="KW-0328">Glycosyltransferase</keyword>
<sequence>MRVLIVSSFVLPHAGGVERFVATLRDVLAGRGHAVRVLACRRPGDDDTADVALPSRFLGPGGWPLPVGGWTRLWREVGRADAVIANNATHVVSDAAVVAARRQGVPALLVVHGSGQPQPHRTGLVSAARTAFGRTLPRLALRRSLPVSVSVIGVAGLRTTHGIAGAHLPYPLPELPRAATPPPISGDLRIAWIGRLSSEKDPVLAVRVVEQLRASRGAVLDVYGTGPMAAELERLTHGRPWLCLHGSRPWNEVLDAQERAHVCLSTSTWDNVQVAVLEALSRGVPVVCTDVGDSRRHFRLPSVERFCVASREPRDLAAALASLAGGYDAHRRAFDDNAGRLRAVHGDPARRIEELIGIAARR</sequence>
<keyword evidence="2" id="KW-0808">Transferase</keyword>
<gene>
    <name evidence="4" type="ORF">DSM104329_01382</name>
</gene>
<dbReference type="AlphaFoldDB" id="A0A9E6XV47"/>
<reference evidence="4" key="1">
    <citation type="journal article" date="2022" name="Int. J. Syst. Evol. Microbiol.">
        <title>Pseudomonas aegrilactucae sp. nov. and Pseudomonas morbosilactucae sp. nov., pathogens causing bacterial rot of lettuce in Japan.</title>
        <authorList>
            <person name="Sawada H."/>
            <person name="Fujikawa T."/>
            <person name="Satou M."/>
        </authorList>
    </citation>
    <scope>NUCLEOTIDE SEQUENCE</scope>
    <source>
        <strain evidence="4">0166_1</strain>
    </source>
</reference>
<dbReference type="Pfam" id="PF13692">
    <property type="entry name" value="Glyco_trans_1_4"/>
    <property type="match status" value="1"/>
</dbReference>
<dbReference type="SUPFAM" id="SSF53756">
    <property type="entry name" value="UDP-Glycosyltransferase/glycogen phosphorylase"/>
    <property type="match status" value="1"/>
</dbReference>
<dbReference type="CDD" id="cd03801">
    <property type="entry name" value="GT4_PimA-like"/>
    <property type="match status" value="1"/>
</dbReference>
<dbReference type="EMBL" id="CP087164">
    <property type="protein sequence ID" value="UGS34998.1"/>
    <property type="molecule type" value="Genomic_DNA"/>
</dbReference>
<dbReference type="Proteomes" id="UP001162834">
    <property type="component" value="Chromosome"/>
</dbReference>
<evidence type="ECO:0000313" key="5">
    <source>
        <dbReference type="Proteomes" id="UP001162834"/>
    </source>
</evidence>
<dbReference type="RefSeq" id="WP_259314663.1">
    <property type="nucleotide sequence ID" value="NZ_CP087164.1"/>
</dbReference>
<dbReference type="PANTHER" id="PTHR45947:SF3">
    <property type="entry name" value="SULFOQUINOVOSYL TRANSFERASE SQD2"/>
    <property type="match status" value="1"/>
</dbReference>
<keyword evidence="5" id="KW-1185">Reference proteome</keyword>
<protein>
    <recommendedName>
        <fullName evidence="3">Glycosyltransferase subfamily 4-like N-terminal domain-containing protein</fullName>
    </recommendedName>
</protein>
<evidence type="ECO:0000256" key="2">
    <source>
        <dbReference type="ARBA" id="ARBA00022679"/>
    </source>
</evidence>
<dbReference type="GO" id="GO:0016757">
    <property type="term" value="F:glycosyltransferase activity"/>
    <property type="evidence" value="ECO:0007669"/>
    <property type="project" value="UniProtKB-KW"/>
</dbReference>
<evidence type="ECO:0000259" key="3">
    <source>
        <dbReference type="Pfam" id="PF13439"/>
    </source>
</evidence>
<dbReference type="InterPro" id="IPR028098">
    <property type="entry name" value="Glyco_trans_4-like_N"/>
</dbReference>
<organism evidence="4 5">
    <name type="scientific">Capillimicrobium parvum</name>
    <dbReference type="NCBI Taxonomy" id="2884022"/>
    <lineage>
        <taxon>Bacteria</taxon>
        <taxon>Bacillati</taxon>
        <taxon>Actinomycetota</taxon>
        <taxon>Thermoleophilia</taxon>
        <taxon>Solirubrobacterales</taxon>
        <taxon>Capillimicrobiaceae</taxon>
        <taxon>Capillimicrobium</taxon>
    </lineage>
</organism>
<dbReference type="KEGG" id="sbae:DSM104329_01382"/>
<accession>A0A9E6XV47</accession>
<feature type="domain" description="Glycosyltransferase subfamily 4-like N-terminal" evidence="3">
    <location>
        <begin position="15"/>
        <end position="126"/>
    </location>
</feature>
<evidence type="ECO:0000256" key="1">
    <source>
        <dbReference type="ARBA" id="ARBA00022676"/>
    </source>
</evidence>
<proteinExistence type="predicted"/>